<evidence type="ECO:0000256" key="1">
    <source>
        <dbReference type="PROSITE-ProRule" id="PRU00175"/>
    </source>
</evidence>
<keyword evidence="1" id="KW-0862">Zinc</keyword>
<reference evidence="3 4" key="1">
    <citation type="submission" date="2016-02" db="EMBL/GenBank/DDBJ databases">
        <title>Discovery of a natural microsporidian pathogen with a broad tissue tropism in Caenorhabditis elegans.</title>
        <authorList>
            <person name="Luallen R.J."/>
            <person name="Reinke A.W."/>
            <person name="Tong L."/>
            <person name="Botts M.R."/>
            <person name="Felix M.-A."/>
            <person name="Troemel E.R."/>
        </authorList>
    </citation>
    <scope>NUCLEOTIDE SEQUENCE [LARGE SCALE GENOMIC DNA]</scope>
    <source>
        <strain evidence="3 4">JUm2807</strain>
    </source>
</reference>
<keyword evidence="1" id="KW-0863">Zinc-finger</keyword>
<accession>A0A177EJL7</accession>
<evidence type="ECO:0000313" key="3">
    <source>
        <dbReference type="EMBL" id="OAG32155.1"/>
    </source>
</evidence>
<keyword evidence="4" id="KW-1185">Reference proteome</keyword>
<protein>
    <recommendedName>
        <fullName evidence="2">RING-type domain-containing protein</fullName>
    </recommendedName>
</protein>
<sequence>MESESVCYFRKVCFRVLKYPILCLATLCTGVYCSEQLVPDVDYIVSPYTEQTLKFFSIGRTSLHQNDLKTVTIGAEMHILKRQSKLVEIIFPRNTFDSVPKNLVQGIEFSTLKIGQASPIKTLLLKRMFSAFGTICAESLKLRNLEIDNLDAKIWDMFQESWGEVETESNIVPRCILHIKNLEINFTPPEAIKQFQEYVDLSQSRINLKIRGGPGLVNLKLVDGFNAGWIEQLRLCYFRQLDSLECKILREGPLPDVLVIVGLTVINPSISEQIIQNINNQHWKFLQLPISVWKLLMSPREQPKQIILTNLKICVAWPVVGLNGGEDSPLPPMGNNQATAKSLKINFYNIKEMVTSGDIIFTLDWISRYFRGLRKLSIGPGYSLWNLQDFVKNNQFDFQTIPSLLYLRIGLDECLIKSKTKERILCFSLDAWNLCIGGVLGAELARTQTDMAPLTTNEQAMVMGKLWIGDVSKSHCTVCHEPFAEIGSNNPNIEVCILDHPLHRVCTTCLDTLVAAASECLFCPVCRGKVKLPLLKNVIQRCGESYKLTTEPCQPQLPILSFPSSNLEGLPVHH</sequence>
<name>A0A177EJL7_9MICR</name>
<dbReference type="InterPro" id="IPR001841">
    <property type="entry name" value="Znf_RING"/>
</dbReference>
<keyword evidence="1" id="KW-0479">Metal-binding</keyword>
<dbReference type="Gene3D" id="3.30.40.10">
    <property type="entry name" value="Zinc/RING finger domain, C3HC4 (zinc finger)"/>
    <property type="match status" value="1"/>
</dbReference>
<dbReference type="EMBL" id="LTDL01000011">
    <property type="protein sequence ID" value="OAG32155.1"/>
    <property type="molecule type" value="Genomic_DNA"/>
</dbReference>
<dbReference type="AlphaFoldDB" id="A0A177EJL7"/>
<feature type="domain" description="RING-type" evidence="2">
    <location>
        <begin position="476"/>
        <end position="527"/>
    </location>
</feature>
<proteinExistence type="predicted"/>
<gene>
    <name evidence="3" type="ORF">NEDG_02074</name>
</gene>
<dbReference type="PROSITE" id="PS50089">
    <property type="entry name" value="ZF_RING_2"/>
    <property type="match status" value="1"/>
</dbReference>
<dbReference type="GO" id="GO:0008270">
    <property type="term" value="F:zinc ion binding"/>
    <property type="evidence" value="ECO:0007669"/>
    <property type="project" value="UniProtKB-KW"/>
</dbReference>
<evidence type="ECO:0000313" key="4">
    <source>
        <dbReference type="Proteomes" id="UP000185944"/>
    </source>
</evidence>
<comment type="caution">
    <text evidence="3">The sequence shown here is derived from an EMBL/GenBank/DDBJ whole genome shotgun (WGS) entry which is preliminary data.</text>
</comment>
<dbReference type="VEuPathDB" id="MicrosporidiaDB:NEDG_02074"/>
<dbReference type="Proteomes" id="UP000185944">
    <property type="component" value="Unassembled WGS sequence"/>
</dbReference>
<dbReference type="InterPro" id="IPR013083">
    <property type="entry name" value="Znf_RING/FYVE/PHD"/>
</dbReference>
<dbReference type="GeneID" id="93648424"/>
<dbReference type="RefSeq" id="XP_067545648.1">
    <property type="nucleotide sequence ID" value="XM_067689492.1"/>
</dbReference>
<organism evidence="3 4">
    <name type="scientific">Nematocida displodere</name>
    <dbReference type="NCBI Taxonomy" id="1805483"/>
    <lineage>
        <taxon>Eukaryota</taxon>
        <taxon>Fungi</taxon>
        <taxon>Fungi incertae sedis</taxon>
        <taxon>Microsporidia</taxon>
        <taxon>Nematocida</taxon>
    </lineage>
</organism>
<evidence type="ECO:0000259" key="2">
    <source>
        <dbReference type="PROSITE" id="PS50089"/>
    </source>
</evidence>